<name>A0AAN8VAB4_9MAGN</name>
<reference evidence="2 3" key="1">
    <citation type="submission" date="2023-12" db="EMBL/GenBank/DDBJ databases">
        <title>A high-quality genome assembly for Dillenia turbinata (Dilleniales).</title>
        <authorList>
            <person name="Chanderbali A."/>
        </authorList>
    </citation>
    <scope>NUCLEOTIDE SEQUENCE [LARGE SCALE GENOMIC DNA]</scope>
    <source>
        <strain evidence="2">LSX21</strain>
        <tissue evidence="2">Leaf</tissue>
    </source>
</reference>
<dbReference type="Gene3D" id="3.40.970.10">
    <property type="entry name" value="Ribonuclease H1, N-terminal domain"/>
    <property type="match status" value="1"/>
</dbReference>
<protein>
    <submittedName>
        <fullName evidence="2">Ribonuclease H1, N-terminal</fullName>
    </submittedName>
</protein>
<dbReference type="Proteomes" id="UP001370490">
    <property type="component" value="Unassembled WGS sequence"/>
</dbReference>
<proteinExistence type="predicted"/>
<sequence length="171" mass="19875">MDISEKIFLSTERPEKFIKETIDKQKIQFGEWELNKFPRNSNINPGIYKTWPQVLEQTTGFINPLFKGFYDLKYALDCSRNRIGINFCIVDDIRNEINSSNHSSSSASASRSYRDAVKADVTENLIFCHYSETMGKNFNILNNKCREFNKQINSQKELIALLKSRLTEVET</sequence>
<dbReference type="EMBL" id="JBAMMX010000012">
    <property type="protein sequence ID" value="KAK6930520.1"/>
    <property type="molecule type" value="Genomic_DNA"/>
</dbReference>
<organism evidence="2 3">
    <name type="scientific">Dillenia turbinata</name>
    <dbReference type="NCBI Taxonomy" id="194707"/>
    <lineage>
        <taxon>Eukaryota</taxon>
        <taxon>Viridiplantae</taxon>
        <taxon>Streptophyta</taxon>
        <taxon>Embryophyta</taxon>
        <taxon>Tracheophyta</taxon>
        <taxon>Spermatophyta</taxon>
        <taxon>Magnoliopsida</taxon>
        <taxon>eudicotyledons</taxon>
        <taxon>Gunneridae</taxon>
        <taxon>Pentapetalae</taxon>
        <taxon>Dilleniales</taxon>
        <taxon>Dilleniaceae</taxon>
        <taxon>Dillenia</taxon>
    </lineage>
</organism>
<dbReference type="Pfam" id="PF01693">
    <property type="entry name" value="Cauli_VI"/>
    <property type="match status" value="1"/>
</dbReference>
<comment type="caution">
    <text evidence="2">The sequence shown here is derived from an EMBL/GenBank/DDBJ whole genome shotgun (WGS) entry which is preliminary data.</text>
</comment>
<keyword evidence="3" id="KW-1185">Reference proteome</keyword>
<gene>
    <name evidence="2" type="ORF">RJ641_004614</name>
</gene>
<evidence type="ECO:0000313" key="3">
    <source>
        <dbReference type="Proteomes" id="UP001370490"/>
    </source>
</evidence>
<evidence type="ECO:0000313" key="2">
    <source>
        <dbReference type="EMBL" id="KAK6930520.1"/>
    </source>
</evidence>
<dbReference type="InterPro" id="IPR011320">
    <property type="entry name" value="RNase_H1_N"/>
</dbReference>
<accession>A0AAN8VAB4</accession>
<evidence type="ECO:0000259" key="1">
    <source>
        <dbReference type="Pfam" id="PF01693"/>
    </source>
</evidence>
<feature type="domain" description="Ribonuclease H1 N-terminal" evidence="1">
    <location>
        <begin position="44"/>
        <end position="75"/>
    </location>
</feature>
<dbReference type="AlphaFoldDB" id="A0AAN8VAB4"/>
<dbReference type="InterPro" id="IPR037056">
    <property type="entry name" value="RNase_H1_N_sf"/>
</dbReference>
<dbReference type="InterPro" id="IPR009027">
    <property type="entry name" value="Ribosomal_bL9/RNase_H1_N"/>
</dbReference>
<dbReference type="SUPFAM" id="SSF55658">
    <property type="entry name" value="L9 N-domain-like"/>
    <property type="match status" value="1"/>
</dbReference>